<comment type="caution">
    <text evidence="2">The sequence shown here is derived from an EMBL/GenBank/DDBJ whole genome shotgun (WGS) entry which is preliminary data.</text>
</comment>
<feature type="chain" id="PRO_5029455043" evidence="1">
    <location>
        <begin position="19"/>
        <end position="78"/>
    </location>
</feature>
<proteinExistence type="predicted"/>
<gene>
    <name evidence="2" type="ORF">GIB67_015680</name>
</gene>
<accession>A0A7J7NUZ3</accession>
<dbReference type="OrthoDB" id="273067at2759"/>
<feature type="non-terminal residue" evidence="2">
    <location>
        <position position="1"/>
    </location>
</feature>
<organism evidence="2 3">
    <name type="scientific">Kingdonia uniflora</name>
    <dbReference type="NCBI Taxonomy" id="39325"/>
    <lineage>
        <taxon>Eukaryota</taxon>
        <taxon>Viridiplantae</taxon>
        <taxon>Streptophyta</taxon>
        <taxon>Embryophyta</taxon>
        <taxon>Tracheophyta</taxon>
        <taxon>Spermatophyta</taxon>
        <taxon>Magnoliopsida</taxon>
        <taxon>Ranunculales</taxon>
        <taxon>Circaeasteraceae</taxon>
        <taxon>Kingdonia</taxon>
    </lineage>
</organism>
<evidence type="ECO:0000256" key="1">
    <source>
        <dbReference type="SAM" id="SignalP"/>
    </source>
</evidence>
<keyword evidence="3" id="KW-1185">Reference proteome</keyword>
<evidence type="ECO:0000313" key="3">
    <source>
        <dbReference type="Proteomes" id="UP000541444"/>
    </source>
</evidence>
<dbReference type="AlphaFoldDB" id="A0A7J7NUZ3"/>
<dbReference type="EMBL" id="JACGCM010000560">
    <property type="protein sequence ID" value="KAF6170728.1"/>
    <property type="molecule type" value="Genomic_DNA"/>
</dbReference>
<keyword evidence="1" id="KW-0732">Signal</keyword>
<evidence type="ECO:0000313" key="2">
    <source>
        <dbReference type="EMBL" id="KAF6170728.1"/>
    </source>
</evidence>
<feature type="signal peptide" evidence="1">
    <location>
        <begin position="1"/>
        <end position="18"/>
    </location>
</feature>
<dbReference type="Proteomes" id="UP000541444">
    <property type="component" value="Unassembled WGS sequence"/>
</dbReference>
<protein>
    <submittedName>
        <fullName evidence="2">Uncharacterized protein</fullName>
    </submittedName>
</protein>
<sequence length="78" mass="9225">MLLWVILVHIVGMWYVCFKETDQIKIVFKGHSDYLHCVVARNSRNQVYKLIQISKNTQRYSKAVSILAVKHLKPFFMV</sequence>
<name>A0A7J7NUZ3_9MAGN</name>
<reference evidence="2 3" key="1">
    <citation type="journal article" date="2020" name="IScience">
        <title>Genome Sequencing of the Endangered Kingdonia uniflora (Circaeasteraceae, Ranunculales) Reveals Potential Mechanisms of Evolutionary Specialization.</title>
        <authorList>
            <person name="Sun Y."/>
            <person name="Deng T."/>
            <person name="Zhang A."/>
            <person name="Moore M.J."/>
            <person name="Landis J.B."/>
            <person name="Lin N."/>
            <person name="Zhang H."/>
            <person name="Zhang X."/>
            <person name="Huang J."/>
            <person name="Zhang X."/>
            <person name="Sun H."/>
            <person name="Wang H."/>
        </authorList>
    </citation>
    <scope>NUCLEOTIDE SEQUENCE [LARGE SCALE GENOMIC DNA]</scope>
    <source>
        <strain evidence="2">TB1705</strain>
        <tissue evidence="2">Leaf</tissue>
    </source>
</reference>